<dbReference type="AlphaFoldDB" id="A0A6G1U1H4"/>
<protein>
    <recommendedName>
        <fullName evidence="1">DUF5675 domain-containing protein</fullName>
    </recommendedName>
</protein>
<evidence type="ECO:0000259" key="1">
    <source>
        <dbReference type="Pfam" id="PF18925"/>
    </source>
</evidence>
<dbReference type="Proteomes" id="UP000480425">
    <property type="component" value="Unassembled WGS sequence"/>
</dbReference>
<comment type="caution">
    <text evidence="2">The sequence shown here is derived from an EMBL/GenBank/DDBJ whole genome shotgun (WGS) entry which is preliminary data.</text>
</comment>
<evidence type="ECO:0000313" key="2">
    <source>
        <dbReference type="EMBL" id="MQN81005.1"/>
    </source>
</evidence>
<dbReference type="RefSeq" id="WP_153123883.1">
    <property type="nucleotide sequence ID" value="NZ_VZCB01000070.1"/>
</dbReference>
<feature type="domain" description="DUF5675" evidence="1">
    <location>
        <begin position="5"/>
        <end position="172"/>
    </location>
</feature>
<accession>A0A6G1U1H4</accession>
<dbReference type="EMBL" id="VZCB01000070">
    <property type="protein sequence ID" value="MQN81005.1"/>
    <property type="molecule type" value="Genomic_DNA"/>
</dbReference>
<reference evidence="2 3" key="1">
    <citation type="submission" date="2019-09" db="EMBL/GenBank/DDBJ databases">
        <title>Distinct polysaccharide growth profiles of human intestinal Prevotella copri isolates.</title>
        <authorList>
            <person name="Fehlner-Peach H."/>
            <person name="Magnabosco C."/>
            <person name="Raghavan V."/>
            <person name="Scher J.U."/>
            <person name="Tett A."/>
            <person name="Cox L.M."/>
            <person name="Gottsegen C."/>
            <person name="Watters A."/>
            <person name="Wiltshire- Gordon J.D."/>
            <person name="Segata N."/>
            <person name="Bonneau R."/>
            <person name="Littman D.R."/>
        </authorList>
    </citation>
    <scope>NUCLEOTIDE SEQUENCE [LARGE SCALE GENOMIC DNA]</scope>
    <source>
        <strain evidence="3">iA622</strain>
    </source>
</reference>
<evidence type="ECO:0000313" key="3">
    <source>
        <dbReference type="Proteomes" id="UP000480425"/>
    </source>
</evidence>
<proteinExistence type="predicted"/>
<dbReference type="Pfam" id="PF18925">
    <property type="entry name" value="DUF5675"/>
    <property type="match status" value="1"/>
</dbReference>
<sequence length="187" mass="21807">MEIVLKRIAKKNSYTIGRLYILKDEEVERVVHSSWKNPQLKRWFEHKIDAGKLTQERYFCDTLEPTWRNLKGVELQPEEENVRLGRVSGKKAQKMKGHTAIPEGTYPLLVTLSPRFKEWLPYLQGVPDFEGIRIHAGNYPDDTQGCILVGENRQKGMVVNSRIWLHRLKKRIGEARGKDESVWITII</sequence>
<name>A0A6G1U1H4_9BACT</name>
<gene>
    <name evidence="2" type="ORF">F7D73_08570</name>
</gene>
<dbReference type="InterPro" id="IPR043732">
    <property type="entry name" value="DUF5675"/>
</dbReference>
<organism evidence="2 3">
    <name type="scientific">Segatella copri</name>
    <dbReference type="NCBI Taxonomy" id="165179"/>
    <lineage>
        <taxon>Bacteria</taxon>
        <taxon>Pseudomonadati</taxon>
        <taxon>Bacteroidota</taxon>
        <taxon>Bacteroidia</taxon>
        <taxon>Bacteroidales</taxon>
        <taxon>Prevotellaceae</taxon>
        <taxon>Segatella</taxon>
    </lineage>
</organism>
<dbReference type="OrthoDB" id="1036575at2"/>